<proteinExistence type="predicted"/>
<evidence type="ECO:0000313" key="3">
    <source>
        <dbReference type="Proteomes" id="UP000249542"/>
    </source>
</evidence>
<keyword evidence="1" id="KW-0472">Membrane</keyword>
<organism evidence="2 3">
    <name type="scientific">Mesonia algae</name>
    <dbReference type="NCBI Taxonomy" id="213248"/>
    <lineage>
        <taxon>Bacteria</taxon>
        <taxon>Pseudomonadati</taxon>
        <taxon>Bacteroidota</taxon>
        <taxon>Flavobacteriia</taxon>
        <taxon>Flavobacteriales</taxon>
        <taxon>Flavobacteriaceae</taxon>
        <taxon>Mesonia</taxon>
    </lineage>
</organism>
<feature type="transmembrane region" description="Helical" evidence="1">
    <location>
        <begin position="66"/>
        <end position="87"/>
    </location>
</feature>
<dbReference type="EMBL" id="QKYV01000003">
    <property type="protein sequence ID" value="PZW41396.1"/>
    <property type="molecule type" value="Genomic_DNA"/>
</dbReference>
<gene>
    <name evidence="2" type="ORF">LX95_01069</name>
</gene>
<comment type="caution">
    <text evidence="2">The sequence shown here is derived from an EMBL/GenBank/DDBJ whole genome shotgun (WGS) entry which is preliminary data.</text>
</comment>
<feature type="transmembrane region" description="Helical" evidence="1">
    <location>
        <begin position="6"/>
        <end position="25"/>
    </location>
</feature>
<dbReference type="RefSeq" id="WP_111540408.1">
    <property type="nucleotide sequence ID" value="NZ_QKYV01000003.1"/>
</dbReference>
<feature type="transmembrane region" description="Helical" evidence="1">
    <location>
        <begin position="94"/>
        <end position="115"/>
    </location>
</feature>
<evidence type="ECO:0000256" key="1">
    <source>
        <dbReference type="SAM" id="Phobius"/>
    </source>
</evidence>
<name>A0A2W7I3N5_9FLAO</name>
<dbReference type="AlphaFoldDB" id="A0A2W7I3N5"/>
<sequence>MNDLLVSIIITLILICHLVALIIGYKMQKTSLIISYLNTVTVIGVSAFWAITIPNIKQHNFEFRELLVICLETCILIFALYSIIGFHNKAYVKVINFIGFGIHLLATTAIFYYMFAFKYDKLF</sequence>
<accession>A0A2W7I3N5</accession>
<evidence type="ECO:0000313" key="2">
    <source>
        <dbReference type="EMBL" id="PZW41396.1"/>
    </source>
</evidence>
<dbReference type="Proteomes" id="UP000249542">
    <property type="component" value="Unassembled WGS sequence"/>
</dbReference>
<keyword evidence="3" id="KW-1185">Reference proteome</keyword>
<keyword evidence="1" id="KW-0812">Transmembrane</keyword>
<keyword evidence="1" id="KW-1133">Transmembrane helix</keyword>
<feature type="transmembrane region" description="Helical" evidence="1">
    <location>
        <begin position="32"/>
        <end position="54"/>
    </location>
</feature>
<protein>
    <submittedName>
        <fullName evidence="2">Uncharacterized protein</fullName>
    </submittedName>
</protein>
<reference evidence="2 3" key="1">
    <citation type="submission" date="2018-06" db="EMBL/GenBank/DDBJ databases">
        <title>Genomic Encyclopedia of Archaeal and Bacterial Type Strains, Phase II (KMG-II): from individual species to whole genera.</title>
        <authorList>
            <person name="Goeker M."/>
        </authorList>
    </citation>
    <scope>NUCLEOTIDE SEQUENCE [LARGE SCALE GENOMIC DNA]</scope>
    <source>
        <strain evidence="2 3">DSM 15361</strain>
    </source>
</reference>